<dbReference type="Gene3D" id="3.30.200.20">
    <property type="entry name" value="Phosphorylase Kinase, domain 1"/>
    <property type="match status" value="1"/>
</dbReference>
<evidence type="ECO:0000256" key="4">
    <source>
        <dbReference type="ARBA" id="ARBA00022777"/>
    </source>
</evidence>
<reference evidence="8 9" key="1">
    <citation type="submission" date="2018-12" db="EMBL/GenBank/DDBJ databases">
        <title>Draft genome sequence of Xylaria grammica IHI A82.</title>
        <authorList>
            <person name="Buettner E."/>
            <person name="Kellner H."/>
        </authorList>
    </citation>
    <scope>NUCLEOTIDE SEQUENCE [LARGE SCALE GENOMIC DNA]</scope>
    <source>
        <strain evidence="8 9">IHI A82</strain>
    </source>
</reference>
<evidence type="ECO:0000313" key="9">
    <source>
        <dbReference type="Proteomes" id="UP000286045"/>
    </source>
</evidence>
<dbReference type="EMBL" id="RYZI01000099">
    <property type="protein sequence ID" value="RWA10851.1"/>
    <property type="molecule type" value="Genomic_DNA"/>
</dbReference>
<dbReference type="InterPro" id="IPR017441">
    <property type="entry name" value="Protein_kinase_ATP_BS"/>
</dbReference>
<keyword evidence="4" id="KW-0418">Kinase</keyword>
<evidence type="ECO:0000256" key="6">
    <source>
        <dbReference type="PROSITE-ProRule" id="PRU10141"/>
    </source>
</evidence>
<sequence length="351" mass="40232">MASVRGVSSPAFPPRKFPSTGFEVIDPDKKVEEERLPFYEMEDFYPMHIGEVVGGHYQVVGKLGYGTSSTVWLARDLRDQKFWALKVHINTLKHNHELEVYRYLDSTPAKEYIINQQHVRRLETSFQLHGPHGSHLVFVMAPMTMSLQIFLGLRRGKPFEPLYVQQVVNQVLVGLCYLHAVDVIHADLHPGNLLIGITDDSIPSVVEERELHKPSERKRAWDLLEKEPLVGLYDEASPEQNDAHHLAALTALLGPPPSEFLQRSEKTAKFWDADSKKWPYRKWKGPVPVPSDKTLESLSSSLSGEEKSLFLDFIRCLLRWVPEERPDCTDAYFHPWLGNKHPDLEPEEDDP</sequence>
<dbReference type="PROSITE" id="PS50011">
    <property type="entry name" value="PROTEIN_KINASE_DOM"/>
    <property type="match status" value="1"/>
</dbReference>
<evidence type="ECO:0000313" key="8">
    <source>
        <dbReference type="EMBL" id="RWA10851.1"/>
    </source>
</evidence>
<evidence type="ECO:0000259" key="7">
    <source>
        <dbReference type="PROSITE" id="PS50011"/>
    </source>
</evidence>
<proteinExistence type="predicted"/>
<dbReference type="GO" id="GO:0043484">
    <property type="term" value="P:regulation of RNA splicing"/>
    <property type="evidence" value="ECO:0007669"/>
    <property type="project" value="TreeGrafter"/>
</dbReference>
<evidence type="ECO:0000256" key="3">
    <source>
        <dbReference type="ARBA" id="ARBA00022741"/>
    </source>
</evidence>
<name>A0A439D8W8_9PEZI</name>
<organism evidence="8 9">
    <name type="scientific">Xylaria grammica</name>
    <dbReference type="NCBI Taxonomy" id="363999"/>
    <lineage>
        <taxon>Eukaryota</taxon>
        <taxon>Fungi</taxon>
        <taxon>Dikarya</taxon>
        <taxon>Ascomycota</taxon>
        <taxon>Pezizomycotina</taxon>
        <taxon>Sordariomycetes</taxon>
        <taxon>Xylariomycetidae</taxon>
        <taxon>Xylariales</taxon>
        <taxon>Xylariaceae</taxon>
        <taxon>Xylaria</taxon>
    </lineage>
</organism>
<dbReference type="Gene3D" id="1.10.510.10">
    <property type="entry name" value="Transferase(Phosphotransferase) domain 1"/>
    <property type="match status" value="2"/>
</dbReference>
<dbReference type="SMART" id="SM00220">
    <property type="entry name" value="S_TKc"/>
    <property type="match status" value="1"/>
</dbReference>
<dbReference type="PROSITE" id="PS00107">
    <property type="entry name" value="PROTEIN_KINASE_ATP"/>
    <property type="match status" value="1"/>
</dbReference>
<keyword evidence="3 6" id="KW-0547">Nucleotide-binding</keyword>
<evidence type="ECO:0000256" key="5">
    <source>
        <dbReference type="ARBA" id="ARBA00022840"/>
    </source>
</evidence>
<feature type="binding site" evidence="6">
    <location>
        <position position="86"/>
    </location>
    <ligand>
        <name>ATP</name>
        <dbReference type="ChEBI" id="CHEBI:30616"/>
    </ligand>
</feature>
<gene>
    <name evidence="8" type="ORF">EKO27_g4271</name>
</gene>
<dbReference type="PANTHER" id="PTHR45646">
    <property type="entry name" value="SERINE/THREONINE-PROTEIN KINASE DOA-RELATED"/>
    <property type="match status" value="1"/>
</dbReference>
<accession>A0A439D8W8</accession>
<dbReference type="STRING" id="363999.A0A439D8W8"/>
<keyword evidence="2" id="KW-0808">Transferase</keyword>
<feature type="domain" description="Protein kinase" evidence="7">
    <location>
        <begin position="57"/>
        <end position="337"/>
    </location>
</feature>
<protein>
    <recommendedName>
        <fullName evidence="7">Protein kinase domain-containing protein</fullName>
    </recommendedName>
</protein>
<comment type="caution">
    <text evidence="8">The sequence shown here is derived from an EMBL/GenBank/DDBJ whole genome shotgun (WGS) entry which is preliminary data.</text>
</comment>
<keyword evidence="9" id="KW-1185">Reference proteome</keyword>
<dbReference type="InterPro" id="IPR011009">
    <property type="entry name" value="Kinase-like_dom_sf"/>
</dbReference>
<evidence type="ECO:0000256" key="1">
    <source>
        <dbReference type="ARBA" id="ARBA00022527"/>
    </source>
</evidence>
<dbReference type="Proteomes" id="UP000286045">
    <property type="component" value="Unassembled WGS sequence"/>
</dbReference>
<dbReference type="GO" id="GO:0004674">
    <property type="term" value="F:protein serine/threonine kinase activity"/>
    <property type="evidence" value="ECO:0007669"/>
    <property type="project" value="UniProtKB-KW"/>
</dbReference>
<dbReference type="GO" id="GO:0005634">
    <property type="term" value="C:nucleus"/>
    <property type="evidence" value="ECO:0007669"/>
    <property type="project" value="TreeGrafter"/>
</dbReference>
<dbReference type="InterPro" id="IPR000719">
    <property type="entry name" value="Prot_kinase_dom"/>
</dbReference>
<dbReference type="AlphaFoldDB" id="A0A439D8W8"/>
<dbReference type="PANTHER" id="PTHR45646:SF11">
    <property type="entry name" value="SERINE_THREONINE-PROTEIN KINASE DOA"/>
    <property type="match status" value="1"/>
</dbReference>
<dbReference type="SUPFAM" id="SSF56112">
    <property type="entry name" value="Protein kinase-like (PK-like)"/>
    <property type="match status" value="1"/>
</dbReference>
<dbReference type="Pfam" id="PF00069">
    <property type="entry name" value="Pkinase"/>
    <property type="match status" value="1"/>
</dbReference>
<keyword evidence="5 6" id="KW-0067">ATP-binding</keyword>
<dbReference type="GO" id="GO:0005524">
    <property type="term" value="F:ATP binding"/>
    <property type="evidence" value="ECO:0007669"/>
    <property type="project" value="UniProtKB-UniRule"/>
</dbReference>
<dbReference type="InterPro" id="IPR051175">
    <property type="entry name" value="CLK_kinases"/>
</dbReference>
<keyword evidence="1" id="KW-0723">Serine/threonine-protein kinase</keyword>
<evidence type="ECO:0000256" key="2">
    <source>
        <dbReference type="ARBA" id="ARBA00022679"/>
    </source>
</evidence>